<proteinExistence type="predicted"/>
<reference evidence="2 3" key="1">
    <citation type="submission" date="2018-06" db="EMBL/GenBank/DDBJ databases">
        <authorList>
            <consortium name="Pathogen Informatics"/>
            <person name="Doyle S."/>
        </authorList>
    </citation>
    <scope>NUCLEOTIDE SEQUENCE [LARGE SCALE GENOMIC DNA]</scope>
    <source>
        <strain evidence="2 3">NCTC12413</strain>
    </source>
</reference>
<dbReference type="STRING" id="1212545.SARL_00110"/>
<evidence type="ECO:0000313" key="2">
    <source>
        <dbReference type="EMBL" id="SUJ09856.1"/>
    </source>
</evidence>
<dbReference type="InterPro" id="IPR052552">
    <property type="entry name" value="YeaO-like"/>
</dbReference>
<accession>A0A2T7BSH6</accession>
<dbReference type="GeneID" id="97286738"/>
<organism evidence="2 3">
    <name type="scientific">Staphylococcus arlettae</name>
    <dbReference type="NCBI Taxonomy" id="29378"/>
    <lineage>
        <taxon>Bacteria</taxon>
        <taxon>Bacillati</taxon>
        <taxon>Bacillota</taxon>
        <taxon>Bacilli</taxon>
        <taxon>Bacillales</taxon>
        <taxon>Staphylococcaceae</taxon>
        <taxon>Staphylococcus</taxon>
    </lineage>
</organism>
<sequence>MHIKCERIYAKQQSKGIRILVDRVWPRGVSKENANLDYWLKDIAPSPTLRKWFNHDPNKFEEFKASYLKELESNDAQKTEVQNIQDILKNNNNDLLLLYGAKDETYNHAVVLRSFLEERLSQ</sequence>
<evidence type="ECO:0000313" key="4">
    <source>
        <dbReference type="Proteomes" id="UP000321598"/>
    </source>
</evidence>
<dbReference type="Proteomes" id="UP000254956">
    <property type="component" value="Unassembled WGS sequence"/>
</dbReference>
<dbReference type="EMBL" id="BKAV01000028">
    <property type="protein sequence ID" value="GEQ01169.1"/>
    <property type="molecule type" value="Genomic_DNA"/>
</dbReference>
<evidence type="ECO:0000313" key="3">
    <source>
        <dbReference type="Proteomes" id="UP000254956"/>
    </source>
</evidence>
<reference evidence="1 4" key="2">
    <citation type="submission" date="2019-07" db="EMBL/GenBank/DDBJ databases">
        <title>Whole genome shotgun sequence of Staphylococcus arlettae NBRC 109765.</title>
        <authorList>
            <person name="Hosoyama A."/>
            <person name="Uohara A."/>
            <person name="Ohji S."/>
            <person name="Ichikawa N."/>
        </authorList>
    </citation>
    <scope>NUCLEOTIDE SEQUENCE [LARGE SCALE GENOMIC DNA]</scope>
    <source>
        <strain evidence="1 4">NBRC 109765</strain>
    </source>
</reference>
<dbReference type="OrthoDB" id="9790745at2"/>
<evidence type="ECO:0000313" key="1">
    <source>
        <dbReference type="EMBL" id="GEQ01169.1"/>
    </source>
</evidence>
<dbReference type="Proteomes" id="UP000321598">
    <property type="component" value="Unassembled WGS sequence"/>
</dbReference>
<dbReference type="PANTHER" id="PTHR36849">
    <property type="entry name" value="CYTOPLASMIC PROTEIN-RELATED"/>
    <property type="match status" value="1"/>
</dbReference>
<gene>
    <name evidence="2" type="ORF">NCTC12413_00390</name>
    <name evidence="1" type="ORF">SAR03_22060</name>
</gene>
<protein>
    <submittedName>
        <fullName evidence="2">Cytosolic protein</fullName>
    </submittedName>
</protein>
<dbReference type="RefSeq" id="WP_002508812.1">
    <property type="nucleotide sequence ID" value="NZ_BKAV01000028.1"/>
</dbReference>
<dbReference type="EMBL" id="UGZE01000001">
    <property type="protein sequence ID" value="SUJ09856.1"/>
    <property type="molecule type" value="Genomic_DNA"/>
</dbReference>
<dbReference type="PANTHER" id="PTHR36849:SF1">
    <property type="entry name" value="CYTOPLASMIC PROTEIN"/>
    <property type="match status" value="1"/>
</dbReference>
<dbReference type="Pfam" id="PF22752">
    <property type="entry name" value="DUF488-N3i"/>
    <property type="match status" value="1"/>
</dbReference>
<dbReference type="AlphaFoldDB" id="A0A2T7BSH6"/>
<keyword evidence="4" id="KW-1185">Reference proteome</keyword>
<name>A0A2T7BSH6_9STAP</name>